<feature type="domain" description="SusD-like N-terminal" evidence="8">
    <location>
        <begin position="59"/>
        <end position="241"/>
    </location>
</feature>
<dbReference type="InterPro" id="IPR012944">
    <property type="entry name" value="SusD_RagB_dom"/>
</dbReference>
<dbReference type="SUPFAM" id="SSF48452">
    <property type="entry name" value="TPR-like"/>
    <property type="match status" value="1"/>
</dbReference>
<evidence type="ECO:0000256" key="4">
    <source>
        <dbReference type="ARBA" id="ARBA00023136"/>
    </source>
</evidence>
<dbReference type="RefSeq" id="WP_258335382.1">
    <property type="nucleotide sequence ID" value="NZ_JANRHJ010000002.1"/>
</dbReference>
<evidence type="ECO:0000256" key="3">
    <source>
        <dbReference type="ARBA" id="ARBA00022729"/>
    </source>
</evidence>
<keyword evidence="3 6" id="KW-0732">Signal</keyword>
<dbReference type="Pfam" id="PF07980">
    <property type="entry name" value="SusD_RagB"/>
    <property type="match status" value="1"/>
</dbReference>
<dbReference type="Pfam" id="PF14322">
    <property type="entry name" value="SusD-like_3"/>
    <property type="match status" value="1"/>
</dbReference>
<comment type="caution">
    <text evidence="9">The sequence shown here is derived from an EMBL/GenBank/DDBJ whole genome shotgun (WGS) entry which is preliminary data.</text>
</comment>
<dbReference type="InterPro" id="IPR011990">
    <property type="entry name" value="TPR-like_helical_dom_sf"/>
</dbReference>
<comment type="similarity">
    <text evidence="2">Belongs to the SusD family.</text>
</comment>
<feature type="domain" description="RagB/SusD" evidence="7">
    <location>
        <begin position="367"/>
        <end position="485"/>
    </location>
</feature>
<proteinExistence type="inferred from homology"/>
<dbReference type="GO" id="GO:0009279">
    <property type="term" value="C:cell outer membrane"/>
    <property type="evidence" value="ECO:0007669"/>
    <property type="project" value="UniProtKB-SubCell"/>
</dbReference>
<reference evidence="9 10" key="1">
    <citation type="submission" date="2022-08" db="EMBL/GenBank/DDBJ databases">
        <authorList>
            <person name="Zeman M."/>
            <person name="Kubasova T."/>
        </authorList>
    </citation>
    <scope>NUCLEOTIDE SEQUENCE [LARGE SCALE GENOMIC DNA]</scope>
    <source>
        <strain evidence="9 10">ET62</strain>
    </source>
</reference>
<organism evidence="9 10">
    <name type="scientific">Phocaeicola barnesiae</name>
    <dbReference type="NCBI Taxonomy" id="376804"/>
    <lineage>
        <taxon>Bacteria</taxon>
        <taxon>Pseudomonadati</taxon>
        <taxon>Bacteroidota</taxon>
        <taxon>Bacteroidia</taxon>
        <taxon>Bacteroidales</taxon>
        <taxon>Bacteroidaceae</taxon>
        <taxon>Phocaeicola</taxon>
    </lineage>
</organism>
<evidence type="ECO:0000256" key="5">
    <source>
        <dbReference type="ARBA" id="ARBA00023237"/>
    </source>
</evidence>
<feature type="chain" id="PRO_5043509892" evidence="6">
    <location>
        <begin position="20"/>
        <end position="491"/>
    </location>
</feature>
<dbReference type="Proteomes" id="UP001204579">
    <property type="component" value="Unassembled WGS sequence"/>
</dbReference>
<evidence type="ECO:0000256" key="6">
    <source>
        <dbReference type="SAM" id="SignalP"/>
    </source>
</evidence>
<keyword evidence="10" id="KW-1185">Reference proteome</keyword>
<dbReference type="EMBL" id="JANRHJ010000002">
    <property type="protein sequence ID" value="MCR8873024.1"/>
    <property type="molecule type" value="Genomic_DNA"/>
</dbReference>
<evidence type="ECO:0000259" key="8">
    <source>
        <dbReference type="Pfam" id="PF14322"/>
    </source>
</evidence>
<evidence type="ECO:0000259" key="7">
    <source>
        <dbReference type="Pfam" id="PF07980"/>
    </source>
</evidence>
<feature type="signal peptide" evidence="6">
    <location>
        <begin position="1"/>
        <end position="19"/>
    </location>
</feature>
<evidence type="ECO:0000256" key="1">
    <source>
        <dbReference type="ARBA" id="ARBA00004442"/>
    </source>
</evidence>
<keyword evidence="4" id="KW-0472">Membrane</keyword>
<evidence type="ECO:0000313" key="10">
    <source>
        <dbReference type="Proteomes" id="UP001204579"/>
    </source>
</evidence>
<evidence type="ECO:0000256" key="2">
    <source>
        <dbReference type="ARBA" id="ARBA00006275"/>
    </source>
</evidence>
<name>A0AAW5N7G2_9BACT</name>
<dbReference type="Gene3D" id="1.25.40.390">
    <property type="match status" value="1"/>
</dbReference>
<protein>
    <submittedName>
        <fullName evidence="9">RagB/SusD family nutrient uptake outer membrane protein</fullName>
    </submittedName>
</protein>
<dbReference type="AlphaFoldDB" id="A0AAW5N7G2"/>
<sequence>MKKIIINLLLCGITSFSLTSCEDFLQTDYNEGVDVDNGLETVNNIEYAINGTYYQLFRQYFAGNYAITIGDMAGDMAYLNGSAAHWTSINHYNVTPDDSYLLYIWDYGYKVVDNSARIIKAGKELSGTLSETDEKSLKLYMAEAYGLRGYAMLMMTNIFGKQVKVNGTKDNSDANGIVIVDEPVEAFAQVSRSSVGACYEAILNDFQQALDCYAASGTTGRGVTEYLSVAAIEGLMARTYLYLEEFDKAKEYADKALKDSGKDVMAYTEEDYKALYNGGDSNSESIFRLAIDSNNNWAANSCGNVWTTYGGLPSPKMCNLIEETDCRGSLYLTRKVSGSYTYMEGGKFYFGGGNTAYATNYIVNAPEMYLIIAEANLRGTTTDLNAAKESLLKVAKRNSAITLDDLGSTKEEVFAFLKDERARELFQEGFRFYDLRRWDEKAEVYADNLDNVSYKFTNFAISEFCYPIPASEVNAGFGVEQTADWSNYLPK</sequence>
<comment type="subcellular location">
    <subcellularLocation>
        <location evidence="1">Cell outer membrane</location>
    </subcellularLocation>
</comment>
<gene>
    <name evidence="9" type="ORF">NW209_03130</name>
</gene>
<evidence type="ECO:0000313" key="9">
    <source>
        <dbReference type="EMBL" id="MCR8873024.1"/>
    </source>
</evidence>
<dbReference type="InterPro" id="IPR033985">
    <property type="entry name" value="SusD-like_N"/>
</dbReference>
<dbReference type="PROSITE" id="PS51257">
    <property type="entry name" value="PROKAR_LIPOPROTEIN"/>
    <property type="match status" value="1"/>
</dbReference>
<keyword evidence="5" id="KW-0998">Cell outer membrane</keyword>
<accession>A0AAW5N7G2</accession>